<dbReference type="CDD" id="cd00914">
    <property type="entry name" value="PCD_DCoH_subfamily_b"/>
    <property type="match status" value="1"/>
</dbReference>
<accession>A0A4R6A977</accession>
<dbReference type="Pfam" id="PF01329">
    <property type="entry name" value="Pterin_4a"/>
    <property type="match status" value="1"/>
</dbReference>
<evidence type="ECO:0000256" key="4">
    <source>
        <dbReference type="HAMAP-Rule" id="MF_00434"/>
    </source>
</evidence>
<dbReference type="HAMAP" id="MF_00434">
    <property type="entry name" value="Pterin_4_alpha"/>
    <property type="match status" value="1"/>
</dbReference>
<dbReference type="EMBL" id="SNAA01000010">
    <property type="protein sequence ID" value="TDL79362.1"/>
    <property type="molecule type" value="Genomic_DNA"/>
</dbReference>
<protein>
    <recommendedName>
        <fullName evidence="4">Putative pterin-4-alpha-carbinolamine dehydratase</fullName>
        <shortName evidence="4">PHS</shortName>
        <ecNumber evidence="4">4.2.1.96</ecNumber>
    </recommendedName>
    <alternativeName>
        <fullName evidence="4">4-alpha-hydroxy-tetrahydropterin dehydratase</fullName>
    </alternativeName>
    <alternativeName>
        <fullName evidence="4">Pterin carbinolamine dehydratase</fullName>
        <shortName evidence="4">PCD</shortName>
    </alternativeName>
</protein>
<organism evidence="5 6">
    <name type="scientific">Palleronia sediminis</name>
    <dbReference type="NCBI Taxonomy" id="2547833"/>
    <lineage>
        <taxon>Bacteria</taxon>
        <taxon>Pseudomonadati</taxon>
        <taxon>Pseudomonadota</taxon>
        <taxon>Alphaproteobacteria</taxon>
        <taxon>Rhodobacterales</taxon>
        <taxon>Roseobacteraceae</taxon>
        <taxon>Palleronia</taxon>
    </lineage>
</organism>
<evidence type="ECO:0000256" key="3">
    <source>
        <dbReference type="ARBA" id="ARBA00023239"/>
    </source>
</evidence>
<keyword evidence="3 4" id="KW-0456">Lyase</keyword>
<dbReference type="InterPro" id="IPR036428">
    <property type="entry name" value="PCD_sf"/>
</dbReference>
<dbReference type="AlphaFoldDB" id="A0A4R6A977"/>
<dbReference type="InterPro" id="IPR001533">
    <property type="entry name" value="Pterin_deHydtase"/>
</dbReference>
<evidence type="ECO:0000313" key="5">
    <source>
        <dbReference type="EMBL" id="TDL79362.1"/>
    </source>
</evidence>
<dbReference type="Gene3D" id="3.30.1360.20">
    <property type="entry name" value="Transcriptional coactivator/pterin dehydratase"/>
    <property type="match status" value="1"/>
</dbReference>
<comment type="catalytic activity">
    <reaction evidence="1 4">
        <text>(4aS,6R)-4a-hydroxy-L-erythro-5,6,7,8-tetrahydrobiopterin = (6R)-L-erythro-6,7-dihydrobiopterin + H2O</text>
        <dbReference type="Rhea" id="RHEA:11920"/>
        <dbReference type="ChEBI" id="CHEBI:15377"/>
        <dbReference type="ChEBI" id="CHEBI:15642"/>
        <dbReference type="ChEBI" id="CHEBI:43120"/>
        <dbReference type="EC" id="4.2.1.96"/>
    </reaction>
</comment>
<dbReference type="OrthoDB" id="9794987at2"/>
<dbReference type="NCBIfam" id="NF002018">
    <property type="entry name" value="PRK00823.1-3"/>
    <property type="match status" value="1"/>
</dbReference>
<name>A0A4R6A977_9RHOB</name>
<evidence type="ECO:0000256" key="2">
    <source>
        <dbReference type="ARBA" id="ARBA00006472"/>
    </source>
</evidence>
<reference evidence="5 6" key="1">
    <citation type="submission" date="2019-03" db="EMBL/GenBank/DDBJ databases">
        <title>Primorskyibacter sp. SS33 isolated from sediments.</title>
        <authorList>
            <person name="Xunke S."/>
        </authorList>
    </citation>
    <scope>NUCLEOTIDE SEQUENCE [LARGE SCALE GENOMIC DNA]</scope>
    <source>
        <strain evidence="5 6">SS33</strain>
    </source>
</reference>
<dbReference type="GO" id="GO:0008124">
    <property type="term" value="F:4-alpha-hydroxytetrahydrobiopterin dehydratase activity"/>
    <property type="evidence" value="ECO:0007669"/>
    <property type="project" value="UniProtKB-UniRule"/>
</dbReference>
<dbReference type="EC" id="4.2.1.96" evidence="4"/>
<evidence type="ECO:0000256" key="1">
    <source>
        <dbReference type="ARBA" id="ARBA00001554"/>
    </source>
</evidence>
<dbReference type="RefSeq" id="WP_133396951.1">
    <property type="nucleotide sequence ID" value="NZ_SNAA01000010.1"/>
</dbReference>
<dbReference type="SUPFAM" id="SSF55248">
    <property type="entry name" value="PCD-like"/>
    <property type="match status" value="1"/>
</dbReference>
<sequence length="90" mass="9992">MTDDDLQPLLANGWTRSDDGKAIDKTFRFRDFPAAFGFMTRAALHAEKADHHPEWSNTYNRVAVRLTTHDTGGLTDKDVALARAMDEAAG</sequence>
<dbReference type="NCBIfam" id="NF002017">
    <property type="entry name" value="PRK00823.1-2"/>
    <property type="match status" value="1"/>
</dbReference>
<keyword evidence="6" id="KW-1185">Reference proteome</keyword>
<dbReference type="PANTHER" id="PTHR12599:SF0">
    <property type="entry name" value="PTERIN-4-ALPHA-CARBINOLAMINE DEHYDRATASE"/>
    <property type="match status" value="1"/>
</dbReference>
<dbReference type="PANTHER" id="PTHR12599">
    <property type="entry name" value="PTERIN-4-ALPHA-CARBINOLAMINE DEHYDRATASE"/>
    <property type="match status" value="1"/>
</dbReference>
<comment type="caution">
    <text evidence="5">The sequence shown here is derived from an EMBL/GenBank/DDBJ whole genome shotgun (WGS) entry which is preliminary data.</text>
</comment>
<proteinExistence type="inferred from homology"/>
<dbReference type="GO" id="GO:0006729">
    <property type="term" value="P:tetrahydrobiopterin biosynthetic process"/>
    <property type="evidence" value="ECO:0007669"/>
    <property type="project" value="InterPro"/>
</dbReference>
<dbReference type="Proteomes" id="UP000295701">
    <property type="component" value="Unassembled WGS sequence"/>
</dbReference>
<comment type="similarity">
    <text evidence="2 4">Belongs to the pterin-4-alpha-carbinolamine dehydratase family.</text>
</comment>
<evidence type="ECO:0000313" key="6">
    <source>
        <dbReference type="Proteomes" id="UP000295701"/>
    </source>
</evidence>
<gene>
    <name evidence="5" type="ORF">E2L08_10055</name>
</gene>